<dbReference type="Pfam" id="PF12937">
    <property type="entry name" value="F-box-like"/>
    <property type="match status" value="1"/>
</dbReference>
<evidence type="ECO:0000313" key="3">
    <source>
        <dbReference type="EnsemblPlants" id="EMT08281"/>
    </source>
</evidence>
<protein>
    <recommendedName>
        <fullName evidence="4">F-box domain-containing protein</fullName>
    </recommendedName>
</protein>
<name>M8B2S8_AEGTA</name>
<sequence length="423" mass="47565">METEDGGIQTTPDLPQDILMAIFAAFQIPDLVRAGSVCSSWRSAYETLRNLGLYNQSQTPCLLYTSESDGESTARLYSLVEKKAYRLTLPDPPIRTRSLIGSSPEGLLVTADDRSEMHLLNPITGQQIALPSVITIRQVSPIYDDSGVLRMYRYSARTRHTVLALPANLALSELRHQLHHKAFVFPLSHDDASLEEAGGHVVVLIHNPSCQLSFARAGAESWTWLPPHTSYDDCMYKDGLMHAVTSWGEIHGFDLASPAPVATMKIVMEGPMTYRYLSMYIIQAPWGDLLQVWRKFGDCDLGDTPQSSVFWTTGKIRVYKVDAAANELERTSSLRGHALFLGHNQSLCLRTEEYPSLKANHAYFTDDCKYWTMGLQNNRRDMGVLNLDDNSSEELVSPRLWSNRPAPIWITPNLREINFNLDN</sequence>
<reference evidence="3" key="1">
    <citation type="submission" date="2015-06" db="UniProtKB">
        <authorList>
            <consortium name="EnsemblPlants"/>
        </authorList>
    </citation>
    <scope>IDENTIFICATION</scope>
</reference>
<dbReference type="InterPro" id="IPR005174">
    <property type="entry name" value="KIB1-4_b-propeller"/>
</dbReference>
<proteinExistence type="predicted"/>
<dbReference type="Pfam" id="PF03478">
    <property type="entry name" value="Beta-prop_KIB1-4"/>
    <property type="match status" value="1"/>
</dbReference>
<dbReference type="ExpressionAtlas" id="M8B2S8">
    <property type="expression patterns" value="baseline"/>
</dbReference>
<dbReference type="PANTHER" id="PTHR44586:SF21">
    <property type="entry name" value="F-BOX DOMAIN-CONTAINING PROTEIN"/>
    <property type="match status" value="1"/>
</dbReference>
<evidence type="ECO:0000259" key="2">
    <source>
        <dbReference type="Pfam" id="PF12937"/>
    </source>
</evidence>
<evidence type="ECO:0000259" key="1">
    <source>
        <dbReference type="Pfam" id="PF03478"/>
    </source>
</evidence>
<dbReference type="AlphaFoldDB" id="M8B2S8"/>
<feature type="domain" description="F-box" evidence="2">
    <location>
        <begin position="12"/>
        <end position="44"/>
    </location>
</feature>
<dbReference type="InterPro" id="IPR036047">
    <property type="entry name" value="F-box-like_dom_sf"/>
</dbReference>
<dbReference type="InterPro" id="IPR001810">
    <property type="entry name" value="F-box_dom"/>
</dbReference>
<dbReference type="PANTHER" id="PTHR44586">
    <property type="entry name" value="F-BOX DOMAIN CONTAINING PROTEIN, EXPRESSED"/>
    <property type="match status" value="1"/>
</dbReference>
<dbReference type="OMA" id="IASPENC"/>
<dbReference type="SUPFAM" id="SSF81383">
    <property type="entry name" value="F-box domain"/>
    <property type="match status" value="1"/>
</dbReference>
<accession>M8B2S8</accession>
<dbReference type="Gene3D" id="1.20.1280.50">
    <property type="match status" value="1"/>
</dbReference>
<dbReference type="EnsemblPlants" id="EMT08281">
    <property type="protein sequence ID" value="EMT08281"/>
    <property type="gene ID" value="F775_05717"/>
</dbReference>
<organism evidence="3">
    <name type="scientific">Aegilops tauschii</name>
    <name type="common">Tausch's goatgrass</name>
    <name type="synonym">Aegilops squarrosa</name>
    <dbReference type="NCBI Taxonomy" id="37682"/>
    <lineage>
        <taxon>Eukaryota</taxon>
        <taxon>Viridiplantae</taxon>
        <taxon>Streptophyta</taxon>
        <taxon>Embryophyta</taxon>
        <taxon>Tracheophyta</taxon>
        <taxon>Spermatophyta</taxon>
        <taxon>Magnoliopsida</taxon>
        <taxon>Liliopsida</taxon>
        <taxon>Poales</taxon>
        <taxon>Poaceae</taxon>
        <taxon>BOP clade</taxon>
        <taxon>Pooideae</taxon>
        <taxon>Triticodae</taxon>
        <taxon>Triticeae</taxon>
        <taxon>Triticinae</taxon>
        <taxon>Aegilops</taxon>
    </lineage>
</organism>
<feature type="domain" description="KIB1-4 beta-propeller" evidence="1">
    <location>
        <begin position="76"/>
        <end position="385"/>
    </location>
</feature>
<evidence type="ECO:0008006" key="4">
    <source>
        <dbReference type="Google" id="ProtNLM"/>
    </source>
</evidence>